<evidence type="ECO:0000259" key="8">
    <source>
        <dbReference type="SMART" id="SM00934"/>
    </source>
</evidence>
<dbReference type="PANTHER" id="PTHR43375:SF1">
    <property type="entry name" value="OROTIDINE 5'-PHOSPHATE DECARBOXYLASE"/>
    <property type="match status" value="1"/>
</dbReference>
<feature type="domain" description="Orotidine 5'-phosphate decarboxylase" evidence="8">
    <location>
        <begin position="25"/>
        <end position="273"/>
    </location>
</feature>
<dbReference type="SUPFAM" id="SSF51366">
    <property type="entry name" value="Ribulose-phoshate binding barrel"/>
    <property type="match status" value="1"/>
</dbReference>
<dbReference type="GO" id="GO:0004590">
    <property type="term" value="F:orotidine-5'-phosphate decarboxylase activity"/>
    <property type="evidence" value="ECO:0007669"/>
    <property type="project" value="UniProtKB-EC"/>
</dbReference>
<comment type="catalytic activity">
    <reaction evidence="6 7">
        <text>orotidine 5'-phosphate + H(+) = UMP + CO2</text>
        <dbReference type="Rhea" id="RHEA:11596"/>
        <dbReference type="ChEBI" id="CHEBI:15378"/>
        <dbReference type="ChEBI" id="CHEBI:16526"/>
        <dbReference type="ChEBI" id="CHEBI:57538"/>
        <dbReference type="ChEBI" id="CHEBI:57865"/>
        <dbReference type="EC" id="4.1.1.23"/>
    </reaction>
</comment>
<organism evidence="9 10">
    <name type="scientific">Corynebacterium felinum</name>
    <dbReference type="NCBI Taxonomy" id="131318"/>
    <lineage>
        <taxon>Bacteria</taxon>
        <taxon>Bacillati</taxon>
        <taxon>Actinomycetota</taxon>
        <taxon>Actinomycetes</taxon>
        <taxon>Mycobacteriales</taxon>
        <taxon>Corynebacteriaceae</taxon>
        <taxon>Corynebacterium</taxon>
    </lineage>
</organism>
<evidence type="ECO:0000313" key="9">
    <source>
        <dbReference type="EMBL" id="MDR7355755.1"/>
    </source>
</evidence>
<evidence type="ECO:0000256" key="1">
    <source>
        <dbReference type="ARBA" id="ARBA00004861"/>
    </source>
</evidence>
<reference evidence="9 10" key="1">
    <citation type="submission" date="2023-07" db="EMBL/GenBank/DDBJ databases">
        <title>Sequencing the genomes of 1000 actinobacteria strains.</title>
        <authorList>
            <person name="Klenk H.-P."/>
        </authorList>
    </citation>
    <scope>NUCLEOTIDE SEQUENCE [LARGE SCALE GENOMIC DNA]</scope>
    <source>
        <strain evidence="9 10">DSM 44508</strain>
    </source>
</reference>
<dbReference type="PROSITE" id="PS00156">
    <property type="entry name" value="OMPDECASE"/>
    <property type="match status" value="1"/>
</dbReference>
<dbReference type="InterPro" id="IPR011060">
    <property type="entry name" value="RibuloseP-bd_barrel"/>
</dbReference>
<dbReference type="InterPro" id="IPR001754">
    <property type="entry name" value="OMPdeCOase_dom"/>
</dbReference>
<accession>A0ABU2BAX6</accession>
<dbReference type="CDD" id="cd04725">
    <property type="entry name" value="OMP_decarboxylase_like"/>
    <property type="match status" value="1"/>
</dbReference>
<evidence type="ECO:0000256" key="3">
    <source>
        <dbReference type="ARBA" id="ARBA00022793"/>
    </source>
</evidence>
<dbReference type="EMBL" id="JAVDYF010000001">
    <property type="protein sequence ID" value="MDR7355755.1"/>
    <property type="molecule type" value="Genomic_DNA"/>
</dbReference>
<keyword evidence="3 7" id="KW-0210">Decarboxylase</keyword>
<dbReference type="NCBIfam" id="TIGR02127">
    <property type="entry name" value="pyrF_sub2"/>
    <property type="match status" value="1"/>
</dbReference>
<dbReference type="InterPro" id="IPR018089">
    <property type="entry name" value="OMPdecase_AS"/>
</dbReference>
<proteinExistence type="inferred from homology"/>
<dbReference type="EC" id="4.1.1.23" evidence="7"/>
<protein>
    <recommendedName>
        <fullName evidence="7">Orotidine 5'-phosphate decarboxylase</fullName>
        <ecNumber evidence="7">4.1.1.23</ecNumber>
    </recommendedName>
    <alternativeName>
        <fullName evidence="7">OMP decarboxylase</fullName>
        <shortName evidence="7">OMPDCase</shortName>
        <shortName evidence="7">OMPdecase</shortName>
    </alternativeName>
</protein>
<name>A0ABU2BAX6_9CORY</name>
<dbReference type="PANTHER" id="PTHR43375">
    <property type="entry name" value="OROTIDINE 5'-PHOSPHATE DECARBOXYLASE"/>
    <property type="match status" value="1"/>
</dbReference>
<feature type="active site" description="Proton donor" evidence="7">
    <location>
        <position position="104"/>
    </location>
</feature>
<evidence type="ECO:0000256" key="6">
    <source>
        <dbReference type="ARBA" id="ARBA00049157"/>
    </source>
</evidence>
<keyword evidence="10" id="KW-1185">Reference proteome</keyword>
<dbReference type="InterPro" id="IPR011995">
    <property type="entry name" value="OMPdecase_type-2"/>
</dbReference>
<evidence type="ECO:0000256" key="4">
    <source>
        <dbReference type="ARBA" id="ARBA00022975"/>
    </source>
</evidence>
<comment type="similarity">
    <text evidence="2 7">Belongs to the OMP decarboxylase family. Type 2 subfamily.</text>
</comment>
<evidence type="ECO:0000256" key="5">
    <source>
        <dbReference type="ARBA" id="ARBA00023239"/>
    </source>
</evidence>
<evidence type="ECO:0000256" key="2">
    <source>
        <dbReference type="ARBA" id="ARBA00008847"/>
    </source>
</evidence>
<comment type="pathway">
    <text evidence="1 7">Pyrimidine metabolism; UMP biosynthesis via de novo pathway; UMP from orotate: step 2/2.</text>
</comment>
<dbReference type="InterPro" id="IPR013785">
    <property type="entry name" value="Aldolase_TIM"/>
</dbReference>
<dbReference type="SMART" id="SM00934">
    <property type="entry name" value="OMPdecase"/>
    <property type="match status" value="1"/>
</dbReference>
<keyword evidence="5 7" id="KW-0456">Lyase</keyword>
<dbReference type="Proteomes" id="UP001183619">
    <property type="component" value="Unassembled WGS sequence"/>
</dbReference>
<evidence type="ECO:0000256" key="7">
    <source>
        <dbReference type="HAMAP-Rule" id="MF_01215"/>
    </source>
</evidence>
<evidence type="ECO:0000313" key="10">
    <source>
        <dbReference type="Proteomes" id="UP001183619"/>
    </source>
</evidence>
<dbReference type="Gene3D" id="3.20.20.70">
    <property type="entry name" value="Aldolase class I"/>
    <property type="match status" value="1"/>
</dbReference>
<gene>
    <name evidence="7" type="primary">pyrF</name>
    <name evidence="9" type="ORF">J2S37_002293</name>
</gene>
<sequence>MTFQPVSAEYGFGEALKAAGAKFGRLCVGIDPHAQLLEKWGLGANVDGLKRFTDACVVAFSGNVALVKPQVAFYEAFGHQGFKILEDAIDALRAAGTLVVADAKRGDIGSTMAGYATAWLEDRSPLCSDAVTVSPFLGFGSLSPAFEVSQSTGRGVFVLAATSNPEARQLQDQANADGVSISQQMVDAAAALNAAAGHQGQAGNIGVVIGATLAAPPRLNELNGPVLLPGVGAQGASAADVARITEGVEDLSFANISRAILSAGPSAKDLRDAALRAAAEFS</sequence>
<dbReference type="HAMAP" id="MF_01215">
    <property type="entry name" value="OMPdecase_type2"/>
    <property type="match status" value="1"/>
</dbReference>
<dbReference type="Pfam" id="PF00215">
    <property type="entry name" value="OMPdecase"/>
    <property type="match status" value="1"/>
</dbReference>
<keyword evidence="4 7" id="KW-0665">Pyrimidine biosynthesis</keyword>
<dbReference type="RefSeq" id="WP_277105603.1">
    <property type="nucleotide sequence ID" value="NZ_BAAAJS010000042.1"/>
</dbReference>
<comment type="caution">
    <text evidence="9">The sequence shown here is derived from an EMBL/GenBank/DDBJ whole genome shotgun (WGS) entry which is preliminary data.</text>
</comment>